<dbReference type="PRINTS" id="PR01436">
    <property type="entry name" value="NADHDHGNASE2"/>
</dbReference>
<feature type="transmembrane region" description="Helical" evidence="18">
    <location>
        <begin position="20"/>
        <end position="39"/>
    </location>
</feature>
<dbReference type="GO" id="GO:0006120">
    <property type="term" value="P:mitochondrial electron transport, NADH to ubiquinone"/>
    <property type="evidence" value="ECO:0007669"/>
    <property type="project" value="InterPro"/>
</dbReference>
<evidence type="ECO:0000256" key="1">
    <source>
        <dbReference type="ARBA" id="ARBA00003257"/>
    </source>
</evidence>
<feature type="transmembrane region" description="Helical" evidence="18">
    <location>
        <begin position="263"/>
        <end position="287"/>
    </location>
</feature>
<dbReference type="EC" id="7.1.1.2" evidence="4 18"/>
<proteinExistence type="inferred from homology"/>
<feature type="domain" description="NADH:quinone oxidoreductase/Mrp antiporter transmembrane" evidence="19">
    <location>
        <begin position="17"/>
        <end position="278"/>
    </location>
</feature>
<evidence type="ECO:0000256" key="9">
    <source>
        <dbReference type="ARBA" id="ARBA00022792"/>
    </source>
</evidence>
<evidence type="ECO:0000256" key="5">
    <source>
        <dbReference type="ARBA" id="ARBA00021008"/>
    </source>
</evidence>
<name>A0A343C4F9_9SCAR</name>
<feature type="transmembrane region" description="Helical" evidence="18">
    <location>
        <begin position="308"/>
        <end position="330"/>
    </location>
</feature>
<accession>A0A343C4F9</accession>
<keyword evidence="6" id="KW-0813">Transport</keyword>
<evidence type="ECO:0000256" key="14">
    <source>
        <dbReference type="ARBA" id="ARBA00023075"/>
    </source>
</evidence>
<keyword evidence="16 18" id="KW-0472">Membrane</keyword>
<geneLocation type="mitochondrion" evidence="20"/>
<evidence type="ECO:0000256" key="13">
    <source>
        <dbReference type="ARBA" id="ARBA00023027"/>
    </source>
</evidence>
<evidence type="ECO:0000256" key="8">
    <source>
        <dbReference type="ARBA" id="ARBA00022692"/>
    </source>
</evidence>
<feature type="transmembrane region" description="Helical" evidence="18">
    <location>
        <begin position="191"/>
        <end position="211"/>
    </location>
</feature>
<gene>
    <name evidence="20" type="primary">nad2</name>
</gene>
<keyword evidence="8 18" id="KW-0812">Transmembrane</keyword>
<protein>
    <recommendedName>
        <fullName evidence="5 18">NADH-ubiquinone oxidoreductase chain 2</fullName>
        <ecNumber evidence="4 18">7.1.1.2</ecNumber>
    </recommendedName>
</protein>
<evidence type="ECO:0000313" key="20">
    <source>
        <dbReference type="EMBL" id="ARH54908.1"/>
    </source>
</evidence>
<comment type="similarity">
    <text evidence="3 18">Belongs to the complex I subunit 2 family.</text>
</comment>
<dbReference type="PANTHER" id="PTHR46552">
    <property type="entry name" value="NADH-UBIQUINONE OXIDOREDUCTASE CHAIN 2"/>
    <property type="match status" value="1"/>
</dbReference>
<evidence type="ECO:0000256" key="17">
    <source>
        <dbReference type="ARBA" id="ARBA00049551"/>
    </source>
</evidence>
<sequence length="331" mass="37748">MLFSTSLITGTFIAISSYSWLGMWMGLEINLLSIIPLMANKPNMMSTEASLKYFLTQALASTMLLFALIMMSMTLMFNVKASIYLTMILNSSLLTKMGAAPFHFWFPEVLEGLSWSNCFIMLSWQKLAPFVLLIYSNKTVMFLSSVIILSMLIGGIMGLNQTSLRKILAYSSINHMGWMIGSMMVMETIWLVYYLIYVIITTNIIFMLKTLNISHIQQMLTSMSKNLMIKLFFITNFLSLGGLPPFLGFMPKWMTIQIMVENYFIALPAIMVILTLITLYFYLRITFSSVLLISINNNYLTDIQPNKFIIIASNMFTLLSLILCTLMFNIS</sequence>
<keyword evidence="7 18" id="KW-0679">Respiratory chain</keyword>
<evidence type="ECO:0000256" key="7">
    <source>
        <dbReference type="ARBA" id="ARBA00022660"/>
    </source>
</evidence>
<feature type="transmembrane region" description="Helical" evidence="18">
    <location>
        <begin position="118"/>
        <end position="135"/>
    </location>
</feature>
<evidence type="ECO:0000256" key="3">
    <source>
        <dbReference type="ARBA" id="ARBA00007012"/>
    </source>
</evidence>
<keyword evidence="11 18" id="KW-0249">Electron transport</keyword>
<comment type="subcellular location">
    <subcellularLocation>
        <location evidence="2 18">Mitochondrion inner membrane</location>
        <topology evidence="2 18">Multi-pass membrane protein</topology>
    </subcellularLocation>
</comment>
<dbReference type="GO" id="GO:0005743">
    <property type="term" value="C:mitochondrial inner membrane"/>
    <property type="evidence" value="ECO:0007669"/>
    <property type="project" value="UniProtKB-SubCell"/>
</dbReference>
<evidence type="ECO:0000256" key="18">
    <source>
        <dbReference type="RuleBase" id="RU003403"/>
    </source>
</evidence>
<dbReference type="EMBL" id="KX087256">
    <property type="protein sequence ID" value="ARH54908.1"/>
    <property type="molecule type" value="Genomic_DNA"/>
</dbReference>
<keyword evidence="15 18" id="KW-0496">Mitochondrion</keyword>
<comment type="catalytic activity">
    <reaction evidence="17 18">
        <text>a ubiquinone + NADH + 5 H(+)(in) = a ubiquinol + NAD(+) + 4 H(+)(out)</text>
        <dbReference type="Rhea" id="RHEA:29091"/>
        <dbReference type="Rhea" id="RHEA-COMP:9565"/>
        <dbReference type="Rhea" id="RHEA-COMP:9566"/>
        <dbReference type="ChEBI" id="CHEBI:15378"/>
        <dbReference type="ChEBI" id="CHEBI:16389"/>
        <dbReference type="ChEBI" id="CHEBI:17976"/>
        <dbReference type="ChEBI" id="CHEBI:57540"/>
        <dbReference type="ChEBI" id="CHEBI:57945"/>
        <dbReference type="EC" id="7.1.1.2"/>
    </reaction>
</comment>
<evidence type="ECO:0000256" key="11">
    <source>
        <dbReference type="ARBA" id="ARBA00022982"/>
    </source>
</evidence>
<evidence type="ECO:0000256" key="6">
    <source>
        <dbReference type="ARBA" id="ARBA00022448"/>
    </source>
</evidence>
<dbReference type="GO" id="GO:0008137">
    <property type="term" value="F:NADH dehydrogenase (ubiquinone) activity"/>
    <property type="evidence" value="ECO:0007669"/>
    <property type="project" value="UniProtKB-EC"/>
</dbReference>
<evidence type="ECO:0000256" key="4">
    <source>
        <dbReference type="ARBA" id="ARBA00012944"/>
    </source>
</evidence>
<keyword evidence="14 18" id="KW-0830">Ubiquinone</keyword>
<organism evidence="20">
    <name type="scientific">Ceruchus chrysomelinus</name>
    <dbReference type="NCBI Taxonomy" id="617560"/>
    <lineage>
        <taxon>Eukaryota</taxon>
        <taxon>Metazoa</taxon>
        <taxon>Ecdysozoa</taxon>
        <taxon>Arthropoda</taxon>
        <taxon>Hexapoda</taxon>
        <taxon>Insecta</taxon>
        <taxon>Pterygota</taxon>
        <taxon>Neoptera</taxon>
        <taxon>Endopterygota</taxon>
        <taxon>Coleoptera</taxon>
        <taxon>Polyphaga</taxon>
        <taxon>Scarabaeiformia</taxon>
        <taxon>Lucanidae</taxon>
        <taxon>Syndesinae</taxon>
        <taxon>Ceruchus</taxon>
    </lineage>
</organism>
<keyword evidence="13 18" id="KW-0520">NAD</keyword>
<feature type="transmembrane region" description="Helical" evidence="18">
    <location>
        <begin position="51"/>
        <end position="77"/>
    </location>
</feature>
<evidence type="ECO:0000256" key="2">
    <source>
        <dbReference type="ARBA" id="ARBA00004448"/>
    </source>
</evidence>
<evidence type="ECO:0000256" key="12">
    <source>
        <dbReference type="ARBA" id="ARBA00022989"/>
    </source>
</evidence>
<evidence type="ECO:0000256" key="16">
    <source>
        <dbReference type="ARBA" id="ARBA00023136"/>
    </source>
</evidence>
<dbReference type="Pfam" id="PF00361">
    <property type="entry name" value="Proton_antipo_M"/>
    <property type="match status" value="1"/>
</dbReference>
<reference evidence="20" key="1">
    <citation type="submission" date="2016-04" db="EMBL/GenBank/DDBJ databases">
        <title>Mitochondria of beetle species.</title>
        <authorList>
            <person name="Hunter A."/>
            <person name="Moriniere J."/>
            <person name="Tang P."/>
            <person name="Linard B."/>
            <person name="Crampton-Platt A."/>
            <person name="Vogler A.P."/>
        </authorList>
    </citation>
    <scope>NUCLEOTIDE SEQUENCE</scope>
</reference>
<dbReference type="AlphaFoldDB" id="A0A343C4F9"/>
<feature type="transmembrane region" description="Helical" evidence="18">
    <location>
        <begin position="141"/>
        <end position="160"/>
    </location>
</feature>
<dbReference type="InterPro" id="IPR001750">
    <property type="entry name" value="ND/Mrp_TM"/>
</dbReference>
<evidence type="ECO:0000256" key="10">
    <source>
        <dbReference type="ARBA" id="ARBA00022967"/>
    </source>
</evidence>
<dbReference type="PANTHER" id="PTHR46552:SF1">
    <property type="entry name" value="NADH-UBIQUINONE OXIDOREDUCTASE CHAIN 2"/>
    <property type="match status" value="1"/>
</dbReference>
<evidence type="ECO:0000259" key="19">
    <source>
        <dbReference type="Pfam" id="PF00361"/>
    </source>
</evidence>
<comment type="function">
    <text evidence="1">Core subunit of the mitochondrial membrane respiratory chain NADH dehydrogenase (Complex I) that is believed to belong to the minimal assembly required for catalysis. Complex I functions in the transfer of electrons from NADH to the respiratory chain. The immediate electron acceptor for the enzyme is believed to be ubiquinone.</text>
</comment>
<keyword evidence="12 18" id="KW-1133">Transmembrane helix</keyword>
<keyword evidence="9 18" id="KW-0999">Mitochondrion inner membrane</keyword>
<evidence type="ECO:0000256" key="15">
    <source>
        <dbReference type="ARBA" id="ARBA00023128"/>
    </source>
</evidence>
<keyword evidence="10 18" id="KW-1278">Translocase</keyword>
<comment type="function">
    <text evidence="18">Core subunit of the mitochondrial membrane respiratory chain NADH dehydrogenase (Complex I) which catalyzes electron transfer from NADH through the respiratory chain, using ubiquinone as an electron acceptor. Essential for the catalytic activity and assembly of complex I.</text>
</comment>
<feature type="transmembrane region" description="Helical" evidence="18">
    <location>
        <begin position="231"/>
        <end position="251"/>
    </location>
</feature>
<dbReference type="InterPro" id="IPR003917">
    <property type="entry name" value="NADH_UbQ_OxRdtase_chain2"/>
</dbReference>
<dbReference type="InterPro" id="IPR050175">
    <property type="entry name" value="Complex_I_Subunit_2"/>
</dbReference>